<comment type="cofactor">
    <cofactor evidence="2">
        <name>Mg(2+)</name>
        <dbReference type="ChEBI" id="CHEBI:18420"/>
    </cofactor>
</comment>
<sequence>MYHTMLPPHMMAQIIDEQSNRQCSSLQIHSSPVNVVNNNRNNKQQNNHKNSYIPNGNNQNKHRLIQKNTCLSKSSEIMGIEMPSVRRGGCGRQNGYSIGTDGSGPWHRRHINNNNTNDSIRNIGATHFLPKNFSQSIDNLGNVKKQYWNNNKYGKRNNNQLTLAQKEINNYSSDSGISTRSPTPNEQMPETIRTECSDDHDSISSSIEPETNNLESSQNAVVFPTQGYISHMIQQQYYYNQRTFNYHQYMSPNSRTLQVEQNYQGKKRYAGKATSPMQKNQRGRKYTGIFIPSFNIYQKQLVVPDRFDNKSIFIHPSKPPDNLICHCQWDNLSKDIWKKFIANQQTDITYRKKIILWKYLLIYLKSLYPKYGLYLVGSTMNGFGSDSSDVDICLLVKSDESIERNEALMHLQQVMIFLQQRCVSDVFEGIDLIPAKVPILKFRDRIQNLDVDLNYNNCVGVRNTHLLYCYSQIDWRVRPLVLIIKLWAQAQEINDAKYMTISSYSLVLMVIHFLQCGVSPPILPCLHSLYRHKFSPNRDVHLINIQEELNLPTKSPQEINRQPLGELLFDFLKYYTLFDFKTYAISVRAGKRLLINECRFAKSWKNDPNQWIHLCIEEPFDLTNTARSVYNLDEFLRIQSVFRWSFKTLRDKRNLSSIFVSHFPRPKNFSPRT</sequence>
<comment type="similarity">
    <text evidence="8">Belongs to the DNA polymerase type-B-like family. GLD2 subfamily.</text>
</comment>
<gene>
    <name evidence="12" type="ORF">PV327_006055</name>
</gene>
<dbReference type="CDD" id="cd05402">
    <property type="entry name" value="NT_PAP_TUTase"/>
    <property type="match status" value="1"/>
</dbReference>
<dbReference type="InterPro" id="IPR043519">
    <property type="entry name" value="NT_sf"/>
</dbReference>
<feature type="region of interest" description="Disordered" evidence="9">
    <location>
        <begin position="171"/>
        <end position="190"/>
    </location>
</feature>
<evidence type="ECO:0000256" key="1">
    <source>
        <dbReference type="ARBA" id="ARBA00001936"/>
    </source>
</evidence>
<evidence type="ECO:0000256" key="5">
    <source>
        <dbReference type="ARBA" id="ARBA00022679"/>
    </source>
</evidence>
<dbReference type="InterPro" id="IPR054708">
    <property type="entry name" value="MTPAP-like_central"/>
</dbReference>
<dbReference type="AlphaFoldDB" id="A0AA39G346"/>
<evidence type="ECO:0000256" key="8">
    <source>
        <dbReference type="ARBA" id="ARBA00038491"/>
    </source>
</evidence>
<dbReference type="Proteomes" id="UP001168972">
    <property type="component" value="Unassembled WGS sequence"/>
</dbReference>
<evidence type="ECO:0000256" key="2">
    <source>
        <dbReference type="ARBA" id="ARBA00001946"/>
    </source>
</evidence>
<evidence type="ECO:0000259" key="10">
    <source>
        <dbReference type="Pfam" id="PF03828"/>
    </source>
</evidence>
<comment type="subcellular location">
    <subcellularLocation>
        <location evidence="3">Cytoplasm</location>
    </subcellularLocation>
</comment>
<feature type="compositionally biased region" description="Polar residues" evidence="9">
    <location>
        <begin position="208"/>
        <end position="218"/>
    </location>
</feature>
<keyword evidence="4" id="KW-0963">Cytoplasm</keyword>
<evidence type="ECO:0000313" key="13">
    <source>
        <dbReference type="Proteomes" id="UP001168972"/>
    </source>
</evidence>
<dbReference type="Pfam" id="PF03828">
    <property type="entry name" value="PAP_assoc"/>
    <property type="match status" value="1"/>
</dbReference>
<comment type="caution">
    <text evidence="12">The sequence shown here is derived from an EMBL/GenBank/DDBJ whole genome shotgun (WGS) entry which is preliminary data.</text>
</comment>
<keyword evidence="5" id="KW-0808">Transferase</keyword>
<dbReference type="InterPro" id="IPR002058">
    <property type="entry name" value="PAP_assoc"/>
</dbReference>
<evidence type="ECO:0000256" key="9">
    <source>
        <dbReference type="SAM" id="MobiDB-lite"/>
    </source>
</evidence>
<evidence type="ECO:0000256" key="3">
    <source>
        <dbReference type="ARBA" id="ARBA00004496"/>
    </source>
</evidence>
<dbReference type="SUPFAM" id="SSF81301">
    <property type="entry name" value="Nucleotidyltransferase"/>
    <property type="match status" value="1"/>
</dbReference>
<reference evidence="12" key="1">
    <citation type="journal article" date="2023" name="bioRxiv">
        <title>Scaffold-level genome assemblies of two parasitoid biocontrol wasps reveal the parthenogenesis mechanism and an associated novel virus.</title>
        <authorList>
            <person name="Inwood S."/>
            <person name="Skelly J."/>
            <person name="Guhlin J."/>
            <person name="Harrop T."/>
            <person name="Goldson S."/>
            <person name="Dearden P."/>
        </authorList>
    </citation>
    <scope>NUCLEOTIDE SEQUENCE</scope>
    <source>
        <strain evidence="12">Lincoln</strain>
        <tissue evidence="12">Whole body</tissue>
    </source>
</reference>
<dbReference type="SUPFAM" id="SSF81631">
    <property type="entry name" value="PAP/OAS1 substrate-binding domain"/>
    <property type="match status" value="1"/>
</dbReference>
<reference evidence="12" key="2">
    <citation type="submission" date="2023-03" db="EMBL/GenBank/DDBJ databases">
        <authorList>
            <person name="Inwood S.N."/>
            <person name="Skelly J.G."/>
            <person name="Guhlin J."/>
            <person name="Harrop T.W.R."/>
            <person name="Goldson S.G."/>
            <person name="Dearden P.K."/>
        </authorList>
    </citation>
    <scope>NUCLEOTIDE SEQUENCE</scope>
    <source>
        <strain evidence="12">Lincoln</strain>
        <tissue evidence="12">Whole body</tissue>
    </source>
</reference>
<keyword evidence="6" id="KW-0479">Metal-binding</keyword>
<dbReference type="GO" id="GO:1990817">
    <property type="term" value="F:poly(A) RNA polymerase activity"/>
    <property type="evidence" value="ECO:0007669"/>
    <property type="project" value="TreeGrafter"/>
</dbReference>
<feature type="domain" description="Poly(A) RNA polymerase mitochondrial-like central palm" evidence="11">
    <location>
        <begin position="332"/>
        <end position="472"/>
    </location>
</feature>
<evidence type="ECO:0000259" key="11">
    <source>
        <dbReference type="Pfam" id="PF22600"/>
    </source>
</evidence>
<evidence type="ECO:0000256" key="6">
    <source>
        <dbReference type="ARBA" id="ARBA00022723"/>
    </source>
</evidence>
<organism evidence="12 13">
    <name type="scientific">Microctonus hyperodae</name>
    <name type="common">Parasitoid wasp</name>
    <dbReference type="NCBI Taxonomy" id="165561"/>
    <lineage>
        <taxon>Eukaryota</taxon>
        <taxon>Metazoa</taxon>
        <taxon>Ecdysozoa</taxon>
        <taxon>Arthropoda</taxon>
        <taxon>Hexapoda</taxon>
        <taxon>Insecta</taxon>
        <taxon>Pterygota</taxon>
        <taxon>Neoptera</taxon>
        <taxon>Endopterygota</taxon>
        <taxon>Hymenoptera</taxon>
        <taxon>Apocrita</taxon>
        <taxon>Ichneumonoidea</taxon>
        <taxon>Braconidae</taxon>
        <taxon>Euphorinae</taxon>
        <taxon>Microctonus</taxon>
    </lineage>
</organism>
<feature type="domain" description="PAP-associated" evidence="10">
    <location>
        <begin position="563"/>
        <end position="624"/>
    </location>
</feature>
<evidence type="ECO:0000313" key="12">
    <source>
        <dbReference type="EMBL" id="KAK0180411.1"/>
    </source>
</evidence>
<dbReference type="Gene3D" id="1.10.1410.10">
    <property type="match status" value="1"/>
</dbReference>
<dbReference type="Pfam" id="PF22600">
    <property type="entry name" value="MTPAP-like_central"/>
    <property type="match status" value="1"/>
</dbReference>
<accession>A0AA39G346</accession>
<dbReference type="GO" id="GO:0046872">
    <property type="term" value="F:metal ion binding"/>
    <property type="evidence" value="ECO:0007669"/>
    <property type="project" value="UniProtKB-KW"/>
</dbReference>
<feature type="compositionally biased region" description="Low complexity" evidence="9">
    <location>
        <begin position="34"/>
        <end position="50"/>
    </location>
</feature>
<dbReference type="Gene3D" id="3.30.460.10">
    <property type="entry name" value="Beta Polymerase, domain 2"/>
    <property type="match status" value="1"/>
</dbReference>
<dbReference type="EMBL" id="JAQQBR010000003">
    <property type="protein sequence ID" value="KAK0180411.1"/>
    <property type="molecule type" value="Genomic_DNA"/>
</dbReference>
<feature type="region of interest" description="Disordered" evidence="9">
    <location>
        <begin position="34"/>
        <end position="60"/>
    </location>
</feature>
<comment type="cofactor">
    <cofactor evidence="1">
        <name>Mn(2+)</name>
        <dbReference type="ChEBI" id="CHEBI:29035"/>
    </cofactor>
</comment>
<proteinExistence type="inferred from homology"/>
<feature type="compositionally biased region" description="Polar residues" evidence="9">
    <location>
        <begin position="171"/>
        <end position="188"/>
    </location>
</feature>
<keyword evidence="7" id="KW-0460">Magnesium</keyword>
<evidence type="ECO:0000256" key="7">
    <source>
        <dbReference type="ARBA" id="ARBA00022842"/>
    </source>
</evidence>
<dbReference type="GO" id="GO:0005737">
    <property type="term" value="C:cytoplasm"/>
    <property type="evidence" value="ECO:0007669"/>
    <property type="project" value="UniProtKB-SubCell"/>
</dbReference>
<feature type="region of interest" description="Disordered" evidence="9">
    <location>
        <begin position="195"/>
        <end position="218"/>
    </location>
</feature>
<evidence type="ECO:0000256" key="4">
    <source>
        <dbReference type="ARBA" id="ARBA00022490"/>
    </source>
</evidence>
<protein>
    <submittedName>
        <fullName evidence="12">Uncharacterized protein</fullName>
    </submittedName>
</protein>
<dbReference type="GO" id="GO:0031123">
    <property type="term" value="P:RNA 3'-end processing"/>
    <property type="evidence" value="ECO:0007669"/>
    <property type="project" value="TreeGrafter"/>
</dbReference>
<keyword evidence="13" id="KW-1185">Reference proteome</keyword>
<dbReference type="PANTHER" id="PTHR12271:SF40">
    <property type="entry name" value="POLY(A) RNA POLYMERASE GLD2"/>
    <property type="match status" value="1"/>
</dbReference>
<dbReference type="PANTHER" id="PTHR12271">
    <property type="entry name" value="POLY A POLYMERASE CID PAP -RELATED"/>
    <property type="match status" value="1"/>
</dbReference>
<name>A0AA39G346_MICHY</name>